<name>A0A1F5VMQ7_9BACT</name>
<proteinExistence type="predicted"/>
<gene>
    <name evidence="1" type="ORF">A2Z53_00390</name>
</gene>
<organism evidence="1 2">
    <name type="scientific">Candidatus Giovannonibacteria bacterium RIFCSPHIGHO2_02_42_15</name>
    <dbReference type="NCBI Taxonomy" id="1798329"/>
    <lineage>
        <taxon>Bacteria</taxon>
        <taxon>Candidatus Giovannoniibacteriota</taxon>
    </lineage>
</organism>
<protein>
    <recommendedName>
        <fullName evidence="3">PEGA domain-containing protein</fullName>
    </recommendedName>
</protein>
<evidence type="ECO:0008006" key="3">
    <source>
        <dbReference type="Google" id="ProtNLM"/>
    </source>
</evidence>
<dbReference type="AlphaFoldDB" id="A0A1F5VMQ7"/>
<comment type="caution">
    <text evidence="1">The sequence shown here is derived from an EMBL/GenBank/DDBJ whole genome shotgun (WGS) entry which is preliminary data.</text>
</comment>
<dbReference type="Proteomes" id="UP000177451">
    <property type="component" value="Unassembled WGS sequence"/>
</dbReference>
<dbReference type="EMBL" id="MFHH01000038">
    <property type="protein sequence ID" value="OGF64673.1"/>
    <property type="molecule type" value="Genomic_DNA"/>
</dbReference>
<evidence type="ECO:0000313" key="1">
    <source>
        <dbReference type="EMBL" id="OGF64673.1"/>
    </source>
</evidence>
<accession>A0A1F5VMQ7</accession>
<evidence type="ECO:0000313" key="2">
    <source>
        <dbReference type="Proteomes" id="UP000177451"/>
    </source>
</evidence>
<sequence>MLTRSKRKILFWISVLIFLLLVPVTILYALGYRVDPDFSLRKTGGLYISSTFTGSEIFVDKNLQRKTNLLQSGVFIQNLAPKKYGILVLKEGYLPWAKDLNVKSQFVTEAHALLVPMQTNGKILSRGGFVGIKSSTFDSILLLSFETKNRKAIAWYVPDSDEFMSPIPGESAFTYTKSFELIRWLDNGAVVKLDGKAIRVLLDFDNRSAAVASLGEETAVKLPDEEELFNERINSRKSIKVSFDPLKRELAAEWLEPEPLPYYFAERAVTLLENKDIRNFEFFPKRREALIASYGNGIWAIEIDSRGGRIIQPIYKGKFPDFALPRGLEDLYVIDDGILMRVKLNAAD</sequence>
<reference evidence="1 2" key="1">
    <citation type="journal article" date="2016" name="Nat. Commun.">
        <title>Thousands of microbial genomes shed light on interconnected biogeochemical processes in an aquifer system.</title>
        <authorList>
            <person name="Anantharaman K."/>
            <person name="Brown C.T."/>
            <person name="Hug L.A."/>
            <person name="Sharon I."/>
            <person name="Castelle C.J."/>
            <person name="Probst A.J."/>
            <person name="Thomas B.C."/>
            <person name="Singh A."/>
            <person name="Wilkins M.J."/>
            <person name="Karaoz U."/>
            <person name="Brodie E.L."/>
            <person name="Williams K.H."/>
            <person name="Hubbard S.S."/>
            <person name="Banfield J.F."/>
        </authorList>
    </citation>
    <scope>NUCLEOTIDE SEQUENCE [LARGE SCALE GENOMIC DNA]</scope>
</reference>